<name>A0A5N5DVJ0_RHOER</name>
<dbReference type="Proteomes" id="UP000325576">
    <property type="component" value="Unassembled WGS sequence"/>
</dbReference>
<reference evidence="1 2" key="1">
    <citation type="journal article" date="2017" name="Poromechanics V (2013)">
        <title>Genomic Characterization of the Arsenic-Tolerant Actinobacterium, &lt;i&gt;Rhodococcus erythropolis&lt;/i&gt; S43.</title>
        <authorList>
            <person name="Retamal-Morales G."/>
            <person name="Mehnert M."/>
            <person name="Schwabe R."/>
            <person name="Tischler D."/>
            <person name="Schloemann M."/>
            <person name="Levican G.J."/>
        </authorList>
    </citation>
    <scope>NUCLEOTIDE SEQUENCE [LARGE SCALE GENOMIC DNA]</scope>
    <source>
        <strain evidence="1 2">S43</strain>
    </source>
</reference>
<evidence type="ECO:0000313" key="1">
    <source>
        <dbReference type="EMBL" id="KAB2582055.1"/>
    </source>
</evidence>
<sequence>PRTEVILVESSDSVGPLRSKGMAECCINPVAPALANALQDATGSRFRSLPLTPERIYSGLNR</sequence>
<dbReference type="GO" id="GO:0016491">
    <property type="term" value="F:oxidoreductase activity"/>
    <property type="evidence" value="ECO:0007669"/>
    <property type="project" value="InterPro"/>
</dbReference>
<protein>
    <submittedName>
        <fullName evidence="1">Uncharacterized protein</fullName>
    </submittedName>
</protein>
<dbReference type="Gene3D" id="3.30.365.10">
    <property type="entry name" value="Aldehyde oxidase/xanthine dehydrogenase, molybdopterin binding domain"/>
    <property type="match status" value="1"/>
</dbReference>
<dbReference type="SUPFAM" id="SSF56003">
    <property type="entry name" value="Molybdenum cofactor-binding domain"/>
    <property type="match status" value="1"/>
</dbReference>
<dbReference type="EMBL" id="MRBO01000741">
    <property type="protein sequence ID" value="KAB2582055.1"/>
    <property type="molecule type" value="Genomic_DNA"/>
</dbReference>
<evidence type="ECO:0000313" key="2">
    <source>
        <dbReference type="Proteomes" id="UP000325576"/>
    </source>
</evidence>
<dbReference type="AlphaFoldDB" id="A0A5N5DVJ0"/>
<feature type="non-terminal residue" evidence="1">
    <location>
        <position position="1"/>
    </location>
</feature>
<comment type="caution">
    <text evidence="1">The sequence shown here is derived from an EMBL/GenBank/DDBJ whole genome shotgun (WGS) entry which is preliminary data.</text>
</comment>
<dbReference type="InterPro" id="IPR037165">
    <property type="entry name" value="AldOxase/xan_DH_Mopterin-bd_sf"/>
</dbReference>
<gene>
    <name evidence="1" type="ORF">BS297_27715</name>
</gene>
<proteinExistence type="predicted"/>
<accession>A0A5N5DVJ0</accession>
<organism evidence="1 2">
    <name type="scientific">Rhodococcus erythropolis</name>
    <name type="common">Arthrobacter picolinophilus</name>
    <dbReference type="NCBI Taxonomy" id="1833"/>
    <lineage>
        <taxon>Bacteria</taxon>
        <taxon>Bacillati</taxon>
        <taxon>Actinomycetota</taxon>
        <taxon>Actinomycetes</taxon>
        <taxon>Mycobacteriales</taxon>
        <taxon>Nocardiaceae</taxon>
        <taxon>Rhodococcus</taxon>
        <taxon>Rhodococcus erythropolis group</taxon>
    </lineage>
</organism>